<dbReference type="Pfam" id="PF13646">
    <property type="entry name" value="HEAT_2"/>
    <property type="match status" value="1"/>
</dbReference>
<organism evidence="1 2">
    <name type="scientific">Hymenobacter edaphi</name>
    <dbReference type="NCBI Taxonomy" id="2211146"/>
    <lineage>
        <taxon>Bacteria</taxon>
        <taxon>Pseudomonadati</taxon>
        <taxon>Bacteroidota</taxon>
        <taxon>Cytophagia</taxon>
        <taxon>Cytophagales</taxon>
        <taxon>Hymenobacteraceae</taxon>
        <taxon>Hymenobacter</taxon>
    </lineage>
</organism>
<evidence type="ECO:0000313" key="1">
    <source>
        <dbReference type="EMBL" id="RAK70611.1"/>
    </source>
</evidence>
<proteinExistence type="predicted"/>
<dbReference type="EMBL" id="QHKM01000001">
    <property type="protein sequence ID" value="RAK70611.1"/>
    <property type="molecule type" value="Genomic_DNA"/>
</dbReference>
<dbReference type="InterPro" id="IPR016024">
    <property type="entry name" value="ARM-type_fold"/>
</dbReference>
<name>A0A328BVR9_9BACT</name>
<sequence>MQDDEIQAGLSSADDAERLRAVRYLAEHEARPAFFQPLTNRIADAHEHIRFFALTALVRRYPEQLRADATRLVPLLMERLLDANGTVTDRALWALNITGETALPQLLAATEDPNVRMRKMATGALARNHQMHVATEVALPALLRRLDDEDEGVRFTALGEVMDLTPLRPWGSLPGGDFEPIYVRLLPVAEYFSRHPNPNYQEWGGFLLKLLMER</sequence>
<accession>A0A328BVR9</accession>
<dbReference type="OrthoDB" id="881362at2"/>
<keyword evidence="2" id="KW-1185">Reference proteome</keyword>
<protein>
    <recommendedName>
        <fullName evidence="3">HEAT repeat domain-containing protein</fullName>
    </recommendedName>
</protein>
<evidence type="ECO:0000313" key="2">
    <source>
        <dbReference type="Proteomes" id="UP000248553"/>
    </source>
</evidence>
<dbReference type="InterPro" id="IPR011989">
    <property type="entry name" value="ARM-like"/>
</dbReference>
<dbReference type="Gene3D" id="1.25.10.10">
    <property type="entry name" value="Leucine-rich Repeat Variant"/>
    <property type="match status" value="1"/>
</dbReference>
<dbReference type="RefSeq" id="WP_111477361.1">
    <property type="nucleotide sequence ID" value="NZ_QHKM01000001.1"/>
</dbReference>
<dbReference type="AlphaFoldDB" id="A0A328BVR9"/>
<comment type="caution">
    <text evidence="1">The sequence shown here is derived from an EMBL/GenBank/DDBJ whole genome shotgun (WGS) entry which is preliminary data.</text>
</comment>
<evidence type="ECO:0008006" key="3">
    <source>
        <dbReference type="Google" id="ProtNLM"/>
    </source>
</evidence>
<dbReference type="Proteomes" id="UP000248553">
    <property type="component" value="Unassembled WGS sequence"/>
</dbReference>
<dbReference type="SUPFAM" id="SSF48371">
    <property type="entry name" value="ARM repeat"/>
    <property type="match status" value="1"/>
</dbReference>
<reference evidence="2" key="1">
    <citation type="submission" date="2018-05" db="EMBL/GenBank/DDBJ databases">
        <authorList>
            <person name="Nie L."/>
        </authorList>
    </citation>
    <scope>NUCLEOTIDE SEQUENCE [LARGE SCALE GENOMIC DNA]</scope>
    <source>
        <strain evidence="2">NL</strain>
    </source>
</reference>
<gene>
    <name evidence="1" type="ORF">DLM85_07200</name>
</gene>